<dbReference type="InParanoid" id="A0A7M7NXX3"/>
<dbReference type="Proteomes" id="UP000007110">
    <property type="component" value="Unassembled WGS sequence"/>
</dbReference>
<evidence type="ECO:0000313" key="5">
    <source>
        <dbReference type="Proteomes" id="UP000007110"/>
    </source>
</evidence>
<dbReference type="OMA" id="GVRCIGM"/>
<name>A0A7M7NXX3_STRPU</name>
<reference evidence="5" key="1">
    <citation type="submission" date="2015-02" db="EMBL/GenBank/DDBJ databases">
        <title>Genome sequencing for Strongylocentrotus purpuratus.</title>
        <authorList>
            <person name="Murali S."/>
            <person name="Liu Y."/>
            <person name="Vee V."/>
            <person name="English A."/>
            <person name="Wang M."/>
            <person name="Skinner E."/>
            <person name="Han Y."/>
            <person name="Muzny D.M."/>
            <person name="Worley K.C."/>
            <person name="Gibbs R.A."/>
        </authorList>
    </citation>
    <scope>NUCLEOTIDE SEQUENCE</scope>
</reference>
<dbReference type="EnsemblMetazoa" id="XM_030986311">
    <property type="protein sequence ID" value="XP_030842171"/>
    <property type="gene ID" value="LOC752636"/>
</dbReference>
<sequence>MRPRSRSKVHFPEDVTDHSEILISREIDSSIDVNVGFLQTDHRYQIRFTVEDSLKGDVIAKENSSTIIQSVEAHARPDDNGHDIQLELLSHKEGIMAEPFTIHCMDDKEDKDKSVMVVVRARLLGKDQGRPMLKESIINMGLEPDDSSEEESDRDTHD</sequence>
<evidence type="ECO:0000256" key="2">
    <source>
        <dbReference type="ARBA" id="ARBA00035300"/>
    </source>
</evidence>
<protein>
    <recommendedName>
        <fullName evidence="2">Adipose-secreted signaling protein</fullName>
    </recommendedName>
</protein>
<keyword evidence="5" id="KW-1185">Reference proteome</keyword>
<dbReference type="PANTHER" id="PTHR13287:SF2">
    <property type="entry name" value="ADIPOSE-SECRETED SIGNALING PROTEIN"/>
    <property type="match status" value="1"/>
</dbReference>
<feature type="region of interest" description="Disordered" evidence="3">
    <location>
        <begin position="135"/>
        <end position="158"/>
    </location>
</feature>
<dbReference type="PANTHER" id="PTHR13287">
    <property type="entry name" value="ADIPOSE-SECRETED SIGNALING PROTEIN"/>
    <property type="match status" value="1"/>
</dbReference>
<dbReference type="Pfam" id="PF15006">
    <property type="entry name" value="DUF4517"/>
    <property type="match status" value="1"/>
</dbReference>
<evidence type="ECO:0000256" key="3">
    <source>
        <dbReference type="SAM" id="MobiDB-lite"/>
    </source>
</evidence>
<evidence type="ECO:0000313" key="4">
    <source>
        <dbReference type="EnsemblMetazoa" id="XP_030842171"/>
    </source>
</evidence>
<dbReference type="OrthoDB" id="6246153at2759"/>
<dbReference type="RefSeq" id="XP_030842171.1">
    <property type="nucleotide sequence ID" value="XM_030986311.1"/>
</dbReference>
<accession>A0A7M7NXX3</accession>
<evidence type="ECO:0000256" key="1">
    <source>
        <dbReference type="ARBA" id="ARBA00035018"/>
    </source>
</evidence>
<comment type="similarity">
    <text evidence="1">Belongs to the ADISSP family.</text>
</comment>
<dbReference type="AlphaFoldDB" id="A0A7M7NXX3"/>
<dbReference type="FunCoup" id="A0A7M7NXX3">
    <property type="interactions" value="1237"/>
</dbReference>
<dbReference type="KEGG" id="spu:752636"/>
<dbReference type="GeneID" id="752636"/>
<proteinExistence type="inferred from homology"/>
<organism evidence="4 5">
    <name type="scientific">Strongylocentrotus purpuratus</name>
    <name type="common">Purple sea urchin</name>
    <dbReference type="NCBI Taxonomy" id="7668"/>
    <lineage>
        <taxon>Eukaryota</taxon>
        <taxon>Metazoa</taxon>
        <taxon>Echinodermata</taxon>
        <taxon>Eleutherozoa</taxon>
        <taxon>Echinozoa</taxon>
        <taxon>Echinoidea</taxon>
        <taxon>Euechinoidea</taxon>
        <taxon>Echinacea</taxon>
        <taxon>Camarodonta</taxon>
        <taxon>Echinidea</taxon>
        <taxon>Strongylocentrotidae</taxon>
        <taxon>Strongylocentrotus</taxon>
    </lineage>
</organism>
<reference evidence="4" key="2">
    <citation type="submission" date="2021-01" db="UniProtKB">
        <authorList>
            <consortium name="EnsemblMetazoa"/>
        </authorList>
    </citation>
    <scope>IDENTIFICATION</scope>
</reference>
<feature type="compositionally biased region" description="Acidic residues" evidence="3">
    <location>
        <begin position="143"/>
        <end position="158"/>
    </location>
</feature>
<dbReference type="InterPro" id="IPR026794">
    <property type="entry name" value="ADISSP"/>
</dbReference>